<dbReference type="Proteomes" id="UP000260828">
    <property type="component" value="Unassembled WGS sequence"/>
</dbReference>
<feature type="compositionally biased region" description="Low complexity" evidence="1">
    <location>
        <begin position="46"/>
        <end position="104"/>
    </location>
</feature>
<accession>A0A3E3IGZ9</accession>
<proteinExistence type="predicted"/>
<evidence type="ECO:0000313" key="3">
    <source>
        <dbReference type="Proteomes" id="UP000260828"/>
    </source>
</evidence>
<dbReference type="EMBL" id="QVME01000008">
    <property type="protein sequence ID" value="RGE66359.1"/>
    <property type="molecule type" value="Genomic_DNA"/>
</dbReference>
<evidence type="ECO:0000313" key="2">
    <source>
        <dbReference type="EMBL" id="RGE66359.1"/>
    </source>
</evidence>
<name>A0A3E3IGZ9_9FIRM</name>
<comment type="caution">
    <text evidence="2">The sequence shown here is derived from an EMBL/GenBank/DDBJ whole genome shotgun (WGS) entry which is preliminary data.</text>
</comment>
<feature type="region of interest" description="Disordered" evidence="1">
    <location>
        <begin position="46"/>
        <end position="150"/>
    </location>
</feature>
<evidence type="ECO:0000256" key="1">
    <source>
        <dbReference type="SAM" id="MobiDB-lite"/>
    </source>
</evidence>
<reference evidence="2 3" key="1">
    <citation type="submission" date="2018-08" db="EMBL/GenBank/DDBJ databases">
        <title>A genome reference for cultivated species of the human gut microbiota.</title>
        <authorList>
            <person name="Zou Y."/>
            <person name="Xue W."/>
            <person name="Luo G."/>
        </authorList>
    </citation>
    <scope>NUCLEOTIDE SEQUENCE [LARGE SCALE GENOMIC DNA]</scope>
    <source>
        <strain evidence="2 3">TF05-12AC</strain>
    </source>
</reference>
<organism evidence="2 3">
    <name type="scientific">Anaerotruncus colihominis</name>
    <dbReference type="NCBI Taxonomy" id="169435"/>
    <lineage>
        <taxon>Bacteria</taxon>
        <taxon>Bacillati</taxon>
        <taxon>Bacillota</taxon>
        <taxon>Clostridia</taxon>
        <taxon>Eubacteriales</taxon>
        <taxon>Oscillospiraceae</taxon>
        <taxon>Anaerotruncus</taxon>
    </lineage>
</organism>
<sequence length="306" mass="32983">MGKNAFYPVNTLLNRCDAAQPMTGGMTMRKLLLIALLSAALAGCGQGEPAASQADASSQLPAASSQAASEPVVSEPVAPDVSSAVSSQPTASAPPQAVSAAPSQSEPPAPSTASGSKTPYLENQIPNTDGTYPNPDDPNEAPAAEPDDSIMDYNQKVYDFQDYCDAMMDPDVYGGCVGPANRFDKVVTVYYLENSDPVRAVAEQYQPGWDGEDRRYVDEPIQIVYERADYSMTYLRQVRQEIFDELVRQGFGLPADNEVSIRRNRVNIVLYPPAYEAALEFLKTYPHTDCIGNVTDASALPPLPNT</sequence>
<dbReference type="AlphaFoldDB" id="A0A3E3IGZ9"/>
<protein>
    <submittedName>
        <fullName evidence="2">Uncharacterized protein</fullName>
    </submittedName>
</protein>
<gene>
    <name evidence="2" type="ORF">DXC40_13835</name>
</gene>